<reference evidence="1 2" key="3">
    <citation type="journal article" date="2022" name="Microbiol. Spectr.">
        <title>Folding features and dynamics of 3D genome architecture in plant fungal pathogens.</title>
        <authorList>
            <person name="Xia C."/>
        </authorList>
    </citation>
    <scope>NUCLEOTIDE SEQUENCE [LARGE SCALE GENOMIC DNA]</scope>
    <source>
        <strain evidence="1 2">93-210</strain>
    </source>
</reference>
<proteinExistence type="predicted"/>
<evidence type="ECO:0000313" key="1">
    <source>
        <dbReference type="EMBL" id="KAI7938320.1"/>
    </source>
</evidence>
<sequence length="265" mass="28686">MELGRGVFKYSLLGQAPVPEAQPQNANTSLAVSGPTGGEWHKAIPVNTSILHRPFLRAHLSRSAIRTTAVEADQTIWMADSAPPDSATQEANGQEAASNPLGETGPNPAITSNGDVDPEILSRLEKAKTELALNLAKKQKLDKELVISALETSLYSHETAYLTDPSANLFGNMVEGYEAYVKAPPLTSMAGDHHLTRRKRAYTNIGLSGPTEMVGDTERIFSKSRGSYARALEVRTKEHESAVTSEQESVVPTLHPNDSRKKSRS</sequence>
<dbReference type="Proteomes" id="UP001060170">
    <property type="component" value="Chromosome 16"/>
</dbReference>
<comment type="caution">
    <text evidence="1">The sequence shown here is derived from an EMBL/GenBank/DDBJ whole genome shotgun (WGS) entry which is preliminary data.</text>
</comment>
<reference evidence="2" key="1">
    <citation type="journal article" date="2018" name="BMC Genomics">
        <title>Genomic insights into host adaptation between the wheat stripe rust pathogen (Puccinia striiformis f. sp. tritici) and the barley stripe rust pathogen (Puccinia striiformis f. sp. hordei).</title>
        <authorList>
            <person name="Xia C."/>
            <person name="Wang M."/>
            <person name="Yin C."/>
            <person name="Cornejo O.E."/>
            <person name="Hulbert S.H."/>
            <person name="Chen X."/>
        </authorList>
    </citation>
    <scope>NUCLEOTIDE SEQUENCE [LARGE SCALE GENOMIC DNA]</scope>
    <source>
        <strain evidence="2">93-210</strain>
    </source>
</reference>
<keyword evidence="2" id="KW-1185">Reference proteome</keyword>
<reference evidence="2" key="2">
    <citation type="journal article" date="2018" name="Mol. Plant Microbe Interact.">
        <title>Genome sequence resources for the wheat stripe rust pathogen (Puccinia striiformis f. sp. tritici) and the barley stripe rust pathogen (Puccinia striiformis f. sp. hordei).</title>
        <authorList>
            <person name="Xia C."/>
            <person name="Wang M."/>
            <person name="Yin C."/>
            <person name="Cornejo O.E."/>
            <person name="Hulbert S.H."/>
            <person name="Chen X."/>
        </authorList>
    </citation>
    <scope>NUCLEOTIDE SEQUENCE [LARGE SCALE GENOMIC DNA]</scope>
    <source>
        <strain evidence="2">93-210</strain>
    </source>
</reference>
<name>A0ACC0DSE5_9BASI</name>
<dbReference type="EMBL" id="CM045880">
    <property type="protein sequence ID" value="KAI7938320.1"/>
    <property type="molecule type" value="Genomic_DNA"/>
</dbReference>
<organism evidence="1 2">
    <name type="scientific">Puccinia striiformis f. sp. tritici</name>
    <dbReference type="NCBI Taxonomy" id="168172"/>
    <lineage>
        <taxon>Eukaryota</taxon>
        <taxon>Fungi</taxon>
        <taxon>Dikarya</taxon>
        <taxon>Basidiomycota</taxon>
        <taxon>Pucciniomycotina</taxon>
        <taxon>Pucciniomycetes</taxon>
        <taxon>Pucciniales</taxon>
        <taxon>Pucciniaceae</taxon>
        <taxon>Puccinia</taxon>
    </lineage>
</organism>
<protein>
    <submittedName>
        <fullName evidence="1">Uncharacterized protein</fullName>
    </submittedName>
</protein>
<evidence type="ECO:0000313" key="2">
    <source>
        <dbReference type="Proteomes" id="UP001060170"/>
    </source>
</evidence>
<gene>
    <name evidence="1" type="ORF">MJO28_015240</name>
</gene>
<accession>A0ACC0DSE5</accession>